<gene>
    <name evidence="2" type="ORF">FMOSSE_LOCUS15165</name>
</gene>
<organism evidence="2 3">
    <name type="scientific">Funneliformis mosseae</name>
    <name type="common">Endomycorrhizal fungus</name>
    <name type="synonym">Glomus mosseae</name>
    <dbReference type="NCBI Taxonomy" id="27381"/>
    <lineage>
        <taxon>Eukaryota</taxon>
        <taxon>Fungi</taxon>
        <taxon>Fungi incertae sedis</taxon>
        <taxon>Mucoromycota</taxon>
        <taxon>Glomeromycotina</taxon>
        <taxon>Glomeromycetes</taxon>
        <taxon>Glomerales</taxon>
        <taxon>Glomeraceae</taxon>
        <taxon>Funneliformis</taxon>
    </lineage>
</organism>
<name>A0A9N9ND15_FUNMO</name>
<evidence type="ECO:0000313" key="2">
    <source>
        <dbReference type="EMBL" id="CAG8723430.1"/>
    </source>
</evidence>
<accession>A0A9N9ND15</accession>
<proteinExistence type="predicted"/>
<feature type="compositionally biased region" description="Basic and acidic residues" evidence="1">
    <location>
        <begin position="21"/>
        <end position="38"/>
    </location>
</feature>
<keyword evidence="3" id="KW-1185">Reference proteome</keyword>
<protein>
    <submittedName>
        <fullName evidence="2">14321_t:CDS:1</fullName>
    </submittedName>
</protein>
<sequence length="45" mass="5270">LEETVVLDEKKLKKLKGNAEAQKRAQEKKKEKLNKENIIEMYDAP</sequence>
<dbReference type="AlphaFoldDB" id="A0A9N9ND15"/>
<feature type="region of interest" description="Disordered" evidence="1">
    <location>
        <begin position="17"/>
        <end position="45"/>
    </location>
</feature>
<dbReference type="EMBL" id="CAJVPP010014215">
    <property type="protein sequence ID" value="CAG8723430.1"/>
    <property type="molecule type" value="Genomic_DNA"/>
</dbReference>
<feature type="non-terminal residue" evidence="2">
    <location>
        <position position="45"/>
    </location>
</feature>
<dbReference type="Proteomes" id="UP000789375">
    <property type="component" value="Unassembled WGS sequence"/>
</dbReference>
<feature type="non-terminal residue" evidence="2">
    <location>
        <position position="1"/>
    </location>
</feature>
<evidence type="ECO:0000313" key="3">
    <source>
        <dbReference type="Proteomes" id="UP000789375"/>
    </source>
</evidence>
<comment type="caution">
    <text evidence="2">The sequence shown here is derived from an EMBL/GenBank/DDBJ whole genome shotgun (WGS) entry which is preliminary data.</text>
</comment>
<reference evidence="2" key="1">
    <citation type="submission" date="2021-06" db="EMBL/GenBank/DDBJ databases">
        <authorList>
            <person name="Kallberg Y."/>
            <person name="Tangrot J."/>
            <person name="Rosling A."/>
        </authorList>
    </citation>
    <scope>NUCLEOTIDE SEQUENCE</scope>
    <source>
        <strain evidence="2">87-6 pot B 2015</strain>
    </source>
</reference>
<evidence type="ECO:0000256" key="1">
    <source>
        <dbReference type="SAM" id="MobiDB-lite"/>
    </source>
</evidence>